<dbReference type="PANTHER" id="PTHR43673:SF10">
    <property type="entry name" value="NADH DEHYDROGENASE_NAD(P)H NITROREDUCTASE XCC3605-RELATED"/>
    <property type="match status" value="1"/>
</dbReference>
<dbReference type="Proteomes" id="UP000824264">
    <property type="component" value="Unassembled WGS sequence"/>
</dbReference>
<dbReference type="InterPro" id="IPR029479">
    <property type="entry name" value="Nitroreductase"/>
</dbReference>
<evidence type="ECO:0000313" key="4">
    <source>
        <dbReference type="EMBL" id="HIW78556.1"/>
    </source>
</evidence>
<sequence length="169" mass="18869">MEALEAIHTRRSIRQYKDTPLSEETIRELLDAAMSAPTAGGIQPWRFVVITERAVLDAIPDIHPYAAMIRQAPLAILVCGDESSENYGAFWVQDCSAAMQNILLAARALGLASLWCGVHGRPEREKAFTELFGLPEKVRPLGLAIVGHSDTPFTRKECYDESKVHHNRW</sequence>
<name>A0A9D1U9J7_9BACT</name>
<dbReference type="EMBL" id="DXGI01000191">
    <property type="protein sequence ID" value="HIW78556.1"/>
    <property type="molecule type" value="Genomic_DNA"/>
</dbReference>
<gene>
    <name evidence="4" type="ORF">H9874_05345</name>
</gene>
<reference evidence="4" key="1">
    <citation type="journal article" date="2021" name="PeerJ">
        <title>Extensive microbial diversity within the chicken gut microbiome revealed by metagenomics and culture.</title>
        <authorList>
            <person name="Gilroy R."/>
            <person name="Ravi A."/>
            <person name="Getino M."/>
            <person name="Pursley I."/>
            <person name="Horton D.L."/>
            <person name="Alikhan N.F."/>
            <person name="Baker D."/>
            <person name="Gharbi K."/>
            <person name="Hall N."/>
            <person name="Watson M."/>
            <person name="Adriaenssens E.M."/>
            <person name="Foster-Nyarko E."/>
            <person name="Jarju S."/>
            <person name="Secka A."/>
            <person name="Antonio M."/>
            <person name="Oren A."/>
            <person name="Chaudhuri R.R."/>
            <person name="La Ragione R."/>
            <person name="Hildebrand F."/>
            <person name="Pallen M.J."/>
        </authorList>
    </citation>
    <scope>NUCLEOTIDE SEQUENCE</scope>
    <source>
        <strain evidence="4">ChiSxjej5B17-1746</strain>
    </source>
</reference>
<feature type="domain" description="Nitroreductase" evidence="3">
    <location>
        <begin position="7"/>
        <end position="148"/>
    </location>
</feature>
<proteinExistence type="inferred from homology"/>
<protein>
    <submittedName>
        <fullName evidence="4">Nitroreductase family protein</fullName>
    </submittedName>
</protein>
<keyword evidence="2" id="KW-0560">Oxidoreductase</keyword>
<evidence type="ECO:0000256" key="1">
    <source>
        <dbReference type="ARBA" id="ARBA00007118"/>
    </source>
</evidence>
<comment type="caution">
    <text evidence="4">The sequence shown here is derived from an EMBL/GenBank/DDBJ whole genome shotgun (WGS) entry which is preliminary data.</text>
</comment>
<evidence type="ECO:0000259" key="3">
    <source>
        <dbReference type="Pfam" id="PF00881"/>
    </source>
</evidence>
<accession>A0A9D1U9J7</accession>
<evidence type="ECO:0000313" key="5">
    <source>
        <dbReference type="Proteomes" id="UP000824264"/>
    </source>
</evidence>
<organism evidence="4 5">
    <name type="scientific">Candidatus Bilophila faecipullorum</name>
    <dbReference type="NCBI Taxonomy" id="2838482"/>
    <lineage>
        <taxon>Bacteria</taxon>
        <taxon>Pseudomonadati</taxon>
        <taxon>Thermodesulfobacteriota</taxon>
        <taxon>Desulfovibrionia</taxon>
        <taxon>Desulfovibrionales</taxon>
        <taxon>Desulfovibrionaceae</taxon>
        <taxon>Bilophila</taxon>
    </lineage>
</organism>
<dbReference type="Gene3D" id="3.40.109.10">
    <property type="entry name" value="NADH Oxidase"/>
    <property type="match status" value="1"/>
</dbReference>
<dbReference type="GO" id="GO:0016491">
    <property type="term" value="F:oxidoreductase activity"/>
    <property type="evidence" value="ECO:0007669"/>
    <property type="project" value="UniProtKB-KW"/>
</dbReference>
<dbReference type="CDD" id="cd02150">
    <property type="entry name" value="nitroreductase"/>
    <property type="match status" value="1"/>
</dbReference>
<dbReference type="AlphaFoldDB" id="A0A9D1U9J7"/>
<dbReference type="PANTHER" id="PTHR43673">
    <property type="entry name" value="NAD(P)H NITROREDUCTASE YDGI-RELATED"/>
    <property type="match status" value="1"/>
</dbReference>
<reference evidence="4" key="2">
    <citation type="submission" date="2021-04" db="EMBL/GenBank/DDBJ databases">
        <authorList>
            <person name="Gilroy R."/>
        </authorList>
    </citation>
    <scope>NUCLEOTIDE SEQUENCE</scope>
    <source>
        <strain evidence="4">ChiSxjej5B17-1746</strain>
    </source>
</reference>
<evidence type="ECO:0000256" key="2">
    <source>
        <dbReference type="ARBA" id="ARBA00023002"/>
    </source>
</evidence>
<dbReference type="SUPFAM" id="SSF55469">
    <property type="entry name" value="FMN-dependent nitroreductase-like"/>
    <property type="match status" value="1"/>
</dbReference>
<comment type="similarity">
    <text evidence="1">Belongs to the nitroreductase family.</text>
</comment>
<dbReference type="Pfam" id="PF00881">
    <property type="entry name" value="Nitroreductase"/>
    <property type="match status" value="1"/>
</dbReference>
<dbReference type="InterPro" id="IPR000415">
    <property type="entry name" value="Nitroreductase-like"/>
</dbReference>